<dbReference type="PIRSF" id="PIRSF029477">
    <property type="entry name" value="UCP029477"/>
    <property type="match status" value="1"/>
</dbReference>
<comment type="caution">
    <text evidence="2">The sequence shown here is derived from an EMBL/GenBank/DDBJ whole genome shotgun (WGS) entry which is preliminary data.</text>
</comment>
<keyword evidence="3" id="KW-1185">Reference proteome</keyword>
<dbReference type="InterPro" id="IPR019052">
    <property type="entry name" value="DUF2383"/>
</dbReference>
<protein>
    <recommendedName>
        <fullName evidence="1">DUF2383 domain-containing protein</fullName>
    </recommendedName>
</protein>
<dbReference type="OrthoDB" id="282393at2"/>
<dbReference type="EMBL" id="MTSE01000001">
    <property type="protein sequence ID" value="OUJ76151.1"/>
    <property type="molecule type" value="Genomic_DNA"/>
</dbReference>
<gene>
    <name evidence="2" type="ORF">BXP70_02455</name>
</gene>
<accession>A0A243WM22</accession>
<sequence>MSTNSNVVDTLNELTLFINDRIEGYKHAVEDSKDPEHKAYYQQLVSQSQQFANELNGFASSAGGDAETSTTTKGKFFRGWMDAKALVTGKDEKGILNSNVYGEEWALKAYQDALETPDLPAPVRQAIERQYETSQQTYQKLKSLGGVSHP</sequence>
<reference evidence="2 3" key="1">
    <citation type="submission" date="2017-01" db="EMBL/GenBank/DDBJ databases">
        <title>A new Hymenobacter.</title>
        <authorList>
            <person name="Liang Y."/>
            <person name="Feng F."/>
        </authorList>
    </citation>
    <scope>NUCLEOTIDE SEQUENCE [LARGE SCALE GENOMIC DNA]</scope>
    <source>
        <strain evidence="2">MIMBbqt21</strain>
    </source>
</reference>
<dbReference type="RefSeq" id="WP_086592403.1">
    <property type="nucleotide sequence ID" value="NZ_MTSE01000001.1"/>
</dbReference>
<evidence type="ECO:0000259" key="1">
    <source>
        <dbReference type="Pfam" id="PF09537"/>
    </source>
</evidence>
<dbReference type="Gene3D" id="1.20.1260.10">
    <property type="match status" value="1"/>
</dbReference>
<name>A0A243WM22_9BACT</name>
<evidence type="ECO:0000313" key="2">
    <source>
        <dbReference type="EMBL" id="OUJ76151.1"/>
    </source>
</evidence>
<dbReference type="Proteomes" id="UP000194873">
    <property type="component" value="Unassembled WGS sequence"/>
</dbReference>
<feature type="domain" description="DUF2383" evidence="1">
    <location>
        <begin position="7"/>
        <end position="115"/>
    </location>
</feature>
<dbReference type="NCBIfam" id="TIGR02284">
    <property type="entry name" value="PA2169 family four-helix-bundle protein"/>
    <property type="match status" value="1"/>
</dbReference>
<organism evidence="2 3">
    <name type="scientific">Hymenobacter crusticola</name>
    <dbReference type="NCBI Taxonomy" id="1770526"/>
    <lineage>
        <taxon>Bacteria</taxon>
        <taxon>Pseudomonadati</taxon>
        <taxon>Bacteroidota</taxon>
        <taxon>Cytophagia</taxon>
        <taxon>Cytophagales</taxon>
        <taxon>Hymenobacteraceae</taxon>
        <taxon>Hymenobacter</taxon>
    </lineage>
</organism>
<evidence type="ECO:0000313" key="3">
    <source>
        <dbReference type="Proteomes" id="UP000194873"/>
    </source>
</evidence>
<dbReference type="Pfam" id="PF09537">
    <property type="entry name" value="DUF2383"/>
    <property type="match status" value="1"/>
</dbReference>
<proteinExistence type="predicted"/>
<dbReference type="AlphaFoldDB" id="A0A243WM22"/>
<dbReference type="InterPro" id="IPR012347">
    <property type="entry name" value="Ferritin-like"/>
</dbReference>
<dbReference type="InterPro" id="IPR016920">
    <property type="entry name" value="UCP029477"/>
</dbReference>
<dbReference type="InterPro" id="IPR011971">
    <property type="entry name" value="CHP02284"/>
</dbReference>